<keyword evidence="2 6" id="KW-0813">Transport</keyword>
<gene>
    <name evidence="7" type="ORF">OKA05_03930</name>
</gene>
<keyword evidence="5 6" id="KW-0472">Membrane</keyword>
<keyword evidence="3 6" id="KW-0812">Transmembrane</keyword>
<dbReference type="EMBL" id="JAPDDT010000001">
    <property type="protein sequence ID" value="MCW1921688.1"/>
    <property type="molecule type" value="Genomic_DNA"/>
</dbReference>
<comment type="subcellular location">
    <subcellularLocation>
        <location evidence="1 6">Membrane</location>
        <topology evidence="1 6">Multi-pass membrane protein</topology>
    </subcellularLocation>
</comment>
<feature type="transmembrane region" description="Helical" evidence="6">
    <location>
        <begin position="145"/>
        <end position="170"/>
    </location>
</feature>
<dbReference type="PANTHER" id="PTHR11101">
    <property type="entry name" value="PHOSPHATE TRANSPORTER"/>
    <property type="match status" value="1"/>
</dbReference>
<feature type="transmembrane region" description="Helical" evidence="6">
    <location>
        <begin position="457"/>
        <end position="480"/>
    </location>
</feature>
<comment type="similarity">
    <text evidence="6">Belongs to the inorganic phosphate transporter (PiT) (TC 2.A.20) family.</text>
</comment>
<proteinExistence type="inferred from homology"/>
<reference evidence="7 8" key="1">
    <citation type="submission" date="2022-10" db="EMBL/GenBank/DDBJ databases">
        <title>Luteolibacter arcticus strain CCTCC AB 2014275, whole genome shotgun sequencing project.</title>
        <authorList>
            <person name="Zhao G."/>
            <person name="Shen L."/>
        </authorList>
    </citation>
    <scope>NUCLEOTIDE SEQUENCE [LARGE SCALE GENOMIC DNA]</scope>
    <source>
        <strain evidence="7 8">CCTCC AB 2014275</strain>
    </source>
</reference>
<evidence type="ECO:0000256" key="1">
    <source>
        <dbReference type="ARBA" id="ARBA00004141"/>
    </source>
</evidence>
<evidence type="ECO:0000256" key="5">
    <source>
        <dbReference type="ARBA" id="ARBA00023136"/>
    </source>
</evidence>
<sequence>MTLILVVILVALAFEFINGFHDTANSIATVVSTKVLTPRQAIMLAAITNLFGALVGHAVAKTVSSGLVDSQFVTSQTIICALFGGIVWNLLTWWLGLPSSSTHAMVGGLCGATLANAQNNWEAIIWSQEKMKDGKVVMEGVLHKVIWPMLGSPVIGLVGGFLVMTLLYALLRNARPMWVNRFFGRAQIFSASYMGFAHGLADAQKTMGIITLALVTATTAGSFHDLPKTFHFLKMEKTPEAEQLLLTVIDGKHTLDTAARLETEGFKMRSGEFREAFLSLAAEVHDDLGDPAGAARARADVQKDYEASLAREKARFLPKVPILGPMVAVKYTEWPNALDAEGAKAEKDGKPPLKAMASKVRELASDVPAWIKVVCALVMAAGTSAGGWRIIKTMGHKMVKLQPVHGFAAETTAATLLAITGKYGMTVSTTHAITTAIMGVGATKRFSAIDMKIVKKILGAWVLTLPASAGVAYVSMWLWLKIAG</sequence>
<dbReference type="Proteomes" id="UP001320876">
    <property type="component" value="Unassembled WGS sequence"/>
</dbReference>
<evidence type="ECO:0000256" key="4">
    <source>
        <dbReference type="ARBA" id="ARBA00022989"/>
    </source>
</evidence>
<feature type="transmembrane region" description="Helical" evidence="6">
    <location>
        <begin position="42"/>
        <end position="60"/>
    </location>
</feature>
<dbReference type="Pfam" id="PF01384">
    <property type="entry name" value="PHO4"/>
    <property type="match status" value="1"/>
</dbReference>
<dbReference type="RefSeq" id="WP_264485797.1">
    <property type="nucleotide sequence ID" value="NZ_JAPDDT010000001.1"/>
</dbReference>
<evidence type="ECO:0000256" key="2">
    <source>
        <dbReference type="ARBA" id="ARBA00022448"/>
    </source>
</evidence>
<keyword evidence="6" id="KW-0592">Phosphate transport</keyword>
<dbReference type="InterPro" id="IPR001204">
    <property type="entry name" value="Phos_transporter"/>
</dbReference>
<organism evidence="7 8">
    <name type="scientific">Luteolibacter arcticus</name>
    <dbReference type="NCBI Taxonomy" id="1581411"/>
    <lineage>
        <taxon>Bacteria</taxon>
        <taxon>Pseudomonadati</taxon>
        <taxon>Verrucomicrobiota</taxon>
        <taxon>Verrucomicrobiia</taxon>
        <taxon>Verrucomicrobiales</taxon>
        <taxon>Verrucomicrobiaceae</taxon>
        <taxon>Luteolibacter</taxon>
    </lineage>
</organism>
<comment type="caution">
    <text evidence="6">Lacks conserved residue(s) required for the propagation of feature annotation.</text>
</comment>
<evidence type="ECO:0000313" key="8">
    <source>
        <dbReference type="Proteomes" id="UP001320876"/>
    </source>
</evidence>
<keyword evidence="4 6" id="KW-1133">Transmembrane helix</keyword>
<evidence type="ECO:0000256" key="6">
    <source>
        <dbReference type="RuleBase" id="RU363058"/>
    </source>
</evidence>
<protein>
    <recommendedName>
        <fullName evidence="6">Phosphate transporter</fullName>
    </recommendedName>
</protein>
<dbReference type="PANTHER" id="PTHR11101:SF80">
    <property type="entry name" value="PHOSPHATE TRANSPORTER"/>
    <property type="match status" value="1"/>
</dbReference>
<name>A0ABT3GE33_9BACT</name>
<evidence type="ECO:0000313" key="7">
    <source>
        <dbReference type="EMBL" id="MCW1921688.1"/>
    </source>
</evidence>
<accession>A0ABT3GE33</accession>
<comment type="caution">
    <text evidence="7">The sequence shown here is derived from an EMBL/GenBank/DDBJ whole genome shotgun (WGS) entry which is preliminary data.</text>
</comment>
<evidence type="ECO:0000256" key="3">
    <source>
        <dbReference type="ARBA" id="ARBA00022692"/>
    </source>
</evidence>
<keyword evidence="8" id="KW-1185">Reference proteome</keyword>
<feature type="transmembrane region" description="Helical" evidence="6">
    <location>
        <begin position="72"/>
        <end position="95"/>
    </location>
</feature>